<dbReference type="Proteomes" id="UP000196573">
    <property type="component" value="Unassembled WGS sequence"/>
</dbReference>
<accession>A0A1X7AIM6</accession>
<dbReference type="EMBL" id="FWPT01000003">
    <property type="protein sequence ID" value="SMA44045.1"/>
    <property type="molecule type" value="Genomic_DNA"/>
</dbReference>
<protein>
    <submittedName>
        <fullName evidence="1">Putative thioesterase</fullName>
    </submittedName>
</protein>
<sequence>MLTEMLKPFAEEKIAFVKRTGLQLVHAESGYVKCLMPEQGNENHIGTMYAGAMFTLAEIPGGIMCLSSFEQGRFFPLLKNMSVKFVKLAKGDITFETRLSAEEIAKVSEEAAREGKADFFLKGELLDGDGEVVAVSEGHYQIRAIGK</sequence>
<dbReference type="InterPro" id="IPR029069">
    <property type="entry name" value="HotDog_dom_sf"/>
</dbReference>
<dbReference type="RefSeq" id="WP_087108822.1">
    <property type="nucleotide sequence ID" value="NZ_CBCSCN010000008.1"/>
</dbReference>
<evidence type="ECO:0000313" key="2">
    <source>
        <dbReference type="Proteomes" id="UP000196573"/>
    </source>
</evidence>
<organism evidence="1 2">
    <name type="scientific">Parendozoicomonas haliclonae</name>
    <dbReference type="NCBI Taxonomy" id="1960125"/>
    <lineage>
        <taxon>Bacteria</taxon>
        <taxon>Pseudomonadati</taxon>
        <taxon>Pseudomonadota</taxon>
        <taxon>Gammaproteobacteria</taxon>
        <taxon>Oceanospirillales</taxon>
        <taxon>Endozoicomonadaceae</taxon>
        <taxon>Parendozoicomonas</taxon>
    </lineage>
</organism>
<evidence type="ECO:0000313" key="1">
    <source>
        <dbReference type="EMBL" id="SMA44045.1"/>
    </source>
</evidence>
<dbReference type="InterPro" id="IPR027961">
    <property type="entry name" value="DUF4442"/>
</dbReference>
<dbReference type="CDD" id="cd03443">
    <property type="entry name" value="PaaI_thioesterase"/>
    <property type="match status" value="1"/>
</dbReference>
<name>A0A1X7AIM6_9GAMM</name>
<dbReference type="Gene3D" id="3.10.129.10">
    <property type="entry name" value="Hotdog Thioesterase"/>
    <property type="match status" value="1"/>
</dbReference>
<dbReference type="SUPFAM" id="SSF54637">
    <property type="entry name" value="Thioesterase/thiol ester dehydrase-isomerase"/>
    <property type="match status" value="1"/>
</dbReference>
<reference evidence="1 2" key="1">
    <citation type="submission" date="2017-03" db="EMBL/GenBank/DDBJ databases">
        <authorList>
            <person name="Afonso C.L."/>
            <person name="Miller P.J."/>
            <person name="Scott M.A."/>
            <person name="Spackman E."/>
            <person name="Goraichik I."/>
            <person name="Dimitrov K.M."/>
            <person name="Suarez D.L."/>
            <person name="Swayne D.E."/>
        </authorList>
    </citation>
    <scope>NUCLEOTIDE SEQUENCE [LARGE SCALE GENOMIC DNA]</scope>
    <source>
        <strain evidence="1">SB41UT1</strain>
    </source>
</reference>
<dbReference type="Pfam" id="PF14539">
    <property type="entry name" value="DUF4442"/>
    <property type="match status" value="1"/>
</dbReference>
<keyword evidence="2" id="KW-1185">Reference proteome</keyword>
<dbReference type="OrthoDB" id="3173842at2"/>
<gene>
    <name evidence="1" type="ORF">EHSB41UT_01717</name>
</gene>
<dbReference type="AlphaFoldDB" id="A0A1X7AIM6"/>
<proteinExistence type="predicted"/>